<gene>
    <name evidence="2" type="ORF">J437_LFUL009063</name>
</gene>
<evidence type="ECO:0000259" key="1">
    <source>
        <dbReference type="PROSITE" id="PS50878"/>
    </source>
</evidence>
<evidence type="ECO:0000313" key="3">
    <source>
        <dbReference type="Proteomes" id="UP000792457"/>
    </source>
</evidence>
<accession>A0A8K0K856</accession>
<reference evidence="2" key="2">
    <citation type="submission" date="2017-10" db="EMBL/GenBank/DDBJ databases">
        <title>Ladona fulva Genome sequencing and assembly.</title>
        <authorList>
            <person name="Murali S."/>
            <person name="Richards S."/>
            <person name="Bandaranaike D."/>
            <person name="Bellair M."/>
            <person name="Blankenburg K."/>
            <person name="Chao H."/>
            <person name="Dinh H."/>
            <person name="Doddapaneni H."/>
            <person name="Dugan-Rocha S."/>
            <person name="Elkadiri S."/>
            <person name="Gnanaolivu R."/>
            <person name="Hernandez B."/>
            <person name="Skinner E."/>
            <person name="Javaid M."/>
            <person name="Lee S."/>
            <person name="Li M."/>
            <person name="Ming W."/>
            <person name="Munidasa M."/>
            <person name="Muniz J."/>
            <person name="Nguyen L."/>
            <person name="Hughes D."/>
            <person name="Osuji N."/>
            <person name="Pu L.-L."/>
            <person name="Puazo M."/>
            <person name="Qu C."/>
            <person name="Quiroz J."/>
            <person name="Raj R."/>
            <person name="Weissenberger G."/>
            <person name="Xin Y."/>
            <person name="Zou X."/>
            <person name="Han Y."/>
            <person name="Worley K."/>
            <person name="Muzny D."/>
            <person name="Gibbs R."/>
        </authorList>
    </citation>
    <scope>NUCLEOTIDE SEQUENCE</scope>
    <source>
        <strain evidence="2">Sampled in the wild</strain>
    </source>
</reference>
<dbReference type="OrthoDB" id="8044406at2759"/>
<organism evidence="2 3">
    <name type="scientific">Ladona fulva</name>
    <name type="common">Scarce chaser dragonfly</name>
    <name type="synonym">Libellula fulva</name>
    <dbReference type="NCBI Taxonomy" id="123851"/>
    <lineage>
        <taxon>Eukaryota</taxon>
        <taxon>Metazoa</taxon>
        <taxon>Ecdysozoa</taxon>
        <taxon>Arthropoda</taxon>
        <taxon>Hexapoda</taxon>
        <taxon>Insecta</taxon>
        <taxon>Pterygota</taxon>
        <taxon>Palaeoptera</taxon>
        <taxon>Odonata</taxon>
        <taxon>Epiprocta</taxon>
        <taxon>Anisoptera</taxon>
        <taxon>Libelluloidea</taxon>
        <taxon>Libellulidae</taxon>
        <taxon>Ladona</taxon>
    </lineage>
</organism>
<reference evidence="2" key="1">
    <citation type="submission" date="2013-04" db="EMBL/GenBank/DDBJ databases">
        <authorList>
            <person name="Qu J."/>
            <person name="Murali S.C."/>
            <person name="Bandaranaike D."/>
            <person name="Bellair M."/>
            <person name="Blankenburg K."/>
            <person name="Chao H."/>
            <person name="Dinh H."/>
            <person name="Doddapaneni H."/>
            <person name="Downs B."/>
            <person name="Dugan-Rocha S."/>
            <person name="Elkadiri S."/>
            <person name="Gnanaolivu R.D."/>
            <person name="Hernandez B."/>
            <person name="Javaid M."/>
            <person name="Jayaseelan J.C."/>
            <person name="Lee S."/>
            <person name="Li M."/>
            <person name="Ming W."/>
            <person name="Munidasa M."/>
            <person name="Muniz J."/>
            <person name="Nguyen L."/>
            <person name="Ongeri F."/>
            <person name="Osuji N."/>
            <person name="Pu L.-L."/>
            <person name="Puazo M."/>
            <person name="Qu C."/>
            <person name="Quiroz J."/>
            <person name="Raj R."/>
            <person name="Weissenberger G."/>
            <person name="Xin Y."/>
            <person name="Zou X."/>
            <person name="Han Y."/>
            <person name="Richards S."/>
            <person name="Worley K."/>
            <person name="Muzny D."/>
            <person name="Gibbs R."/>
        </authorList>
    </citation>
    <scope>NUCLEOTIDE SEQUENCE</scope>
    <source>
        <strain evidence="2">Sampled in the wild</strain>
    </source>
</reference>
<dbReference type="Pfam" id="PF00078">
    <property type="entry name" value="RVT_1"/>
    <property type="match status" value="1"/>
</dbReference>
<dbReference type="InterPro" id="IPR000477">
    <property type="entry name" value="RT_dom"/>
</dbReference>
<comment type="caution">
    <text evidence="2">The sequence shown here is derived from an EMBL/GenBank/DDBJ whole genome shotgun (WGS) entry which is preliminary data.</text>
</comment>
<feature type="domain" description="Reverse transcriptase" evidence="1">
    <location>
        <begin position="112"/>
        <end position="343"/>
    </location>
</feature>
<dbReference type="PROSITE" id="PS50878">
    <property type="entry name" value="RT_POL"/>
    <property type="match status" value="1"/>
</dbReference>
<keyword evidence="3" id="KW-1185">Reference proteome</keyword>
<dbReference type="Proteomes" id="UP000792457">
    <property type="component" value="Unassembled WGS sequence"/>
</dbReference>
<proteinExistence type="predicted"/>
<dbReference type="PANTHER" id="PTHR33332">
    <property type="entry name" value="REVERSE TRANSCRIPTASE DOMAIN-CONTAINING PROTEIN"/>
    <property type="match status" value="1"/>
</dbReference>
<evidence type="ECO:0000313" key="2">
    <source>
        <dbReference type="EMBL" id="KAG8229304.1"/>
    </source>
</evidence>
<dbReference type="EMBL" id="KZ308425">
    <property type="protein sequence ID" value="KAG8229304.1"/>
    <property type="molecule type" value="Genomic_DNA"/>
</dbReference>
<protein>
    <recommendedName>
        <fullName evidence="1">Reverse transcriptase domain-containing protein</fullName>
    </recommendedName>
</protein>
<sequence length="343" mass="39495">MNVDKRWEEILDNVSLAVERSTTVTHWRNEQESRPWSNIEVKEALKKRDTYYKTFKLSEAARLSNEIVTEKWKRDQSSRNEAVMANMDETDLNLIKDNWEVLGRKLLALINTSLREGKVPTSLKVSTVVPIPKVGGSKKCSQMRPLIEECVKKQLLNYIQEKEILFNEQLGFIEKHLTETVIQIALEDPKTVIGAVFLSIMRAFETVNTTLLMRKLQTYGIGVRILDWITCMIGGRREGSTPWIPQDSKLGHLLFILYINDLPRVVKNGKIFLFADDALIFMIAKNYIDVVEALNKYLNNVANWVSVKSLKLNTSKTKAMILGSCVNLTRMIQIECKWCRIEQ</sequence>
<name>A0A8K0K856_LADFU</name>
<dbReference type="AlphaFoldDB" id="A0A8K0K856"/>